<dbReference type="NCBIfam" id="NF033554">
    <property type="entry name" value="floc_PepA"/>
    <property type="match status" value="1"/>
</dbReference>
<gene>
    <name evidence="3" type="ordered locus">Tbd_1803</name>
</gene>
<dbReference type="AlphaFoldDB" id="Q3SHX7"/>
<evidence type="ECO:0000259" key="2">
    <source>
        <dbReference type="Pfam" id="PF07589"/>
    </source>
</evidence>
<dbReference type="Proteomes" id="UP000008291">
    <property type="component" value="Chromosome"/>
</dbReference>
<keyword evidence="4" id="KW-1185">Reference proteome</keyword>
<dbReference type="KEGG" id="tbd:Tbd_1803"/>
<dbReference type="RefSeq" id="WP_011312315.1">
    <property type="nucleotide sequence ID" value="NC_007404.1"/>
</dbReference>
<accession>Q3SHX7</accession>
<dbReference type="Pfam" id="PF07589">
    <property type="entry name" value="PEP-CTERM"/>
    <property type="match status" value="1"/>
</dbReference>
<keyword evidence="1" id="KW-0732">Signal</keyword>
<dbReference type="HOGENOM" id="CLU_952516_0_0_4"/>
<proteinExistence type="predicted"/>
<feature type="chain" id="PRO_5004228813" description="Ice-binding protein C-terminal domain-containing protein" evidence="1">
    <location>
        <begin position="25"/>
        <end position="266"/>
    </location>
</feature>
<dbReference type="OrthoDB" id="8562701at2"/>
<feature type="domain" description="Ice-binding protein C-terminal" evidence="2">
    <location>
        <begin position="237"/>
        <end position="261"/>
    </location>
</feature>
<dbReference type="InterPro" id="IPR013424">
    <property type="entry name" value="Ice-binding_C"/>
</dbReference>
<protein>
    <recommendedName>
        <fullName evidence="2">Ice-binding protein C-terminal domain-containing protein</fullName>
    </recommendedName>
</protein>
<feature type="signal peptide" evidence="1">
    <location>
        <begin position="1"/>
        <end position="24"/>
    </location>
</feature>
<dbReference type="EMBL" id="CP000116">
    <property type="protein sequence ID" value="AAZ97756.1"/>
    <property type="molecule type" value="Genomic_DNA"/>
</dbReference>
<name>Q3SHX7_THIDA</name>
<evidence type="ECO:0000256" key="1">
    <source>
        <dbReference type="SAM" id="SignalP"/>
    </source>
</evidence>
<reference evidence="3 4" key="1">
    <citation type="journal article" date="2006" name="J. Bacteriol.">
        <title>The genome sequence of the obligately chemolithoautotrophic, facultatively anaerobic bacterium Thiobacillus denitrificans.</title>
        <authorList>
            <person name="Beller H.R."/>
            <person name="Chain P.S."/>
            <person name="Letain T.E."/>
            <person name="Chakicherla A."/>
            <person name="Larimer F.W."/>
            <person name="Richardson P.M."/>
            <person name="Coleman M.A."/>
            <person name="Wood A.P."/>
            <person name="Kelly D.P."/>
        </authorList>
    </citation>
    <scope>NUCLEOTIDE SEQUENCE [LARGE SCALE GENOMIC DNA]</scope>
    <source>
        <strain evidence="3 4">ATCC 25259</strain>
    </source>
</reference>
<evidence type="ECO:0000313" key="4">
    <source>
        <dbReference type="Proteomes" id="UP000008291"/>
    </source>
</evidence>
<dbReference type="eggNOG" id="ENOG50349Z9">
    <property type="taxonomic scope" value="Bacteria"/>
</dbReference>
<sequence>MNRNKILLATLLAASVFAGPSAYAQSWVGTADYTAGSSEGDEDVVGPFNTYDAGAGVVLLQPTGMSGGTFTFDGVYQSYVTKHELSGVPVVAAGLDDTYELTAVATFTESVSAIGGITVTGGTFNLYRDTTRDRDYTTDSGFSDGEAILTGTITSGAGAAAADLSFGVTDITIAITDYDTSVFNPDTIATGGGIFTLRMGSELDAPFLSGITSVGGNTYDAGSGDLLYAADGYLALAVPEAETYAMMLAGLGLVGFMARRRTRSMI</sequence>
<organism evidence="3 4">
    <name type="scientific">Thiobacillus denitrificans (strain ATCC 25259 / T1)</name>
    <dbReference type="NCBI Taxonomy" id="292415"/>
    <lineage>
        <taxon>Bacteria</taxon>
        <taxon>Pseudomonadati</taxon>
        <taxon>Pseudomonadota</taxon>
        <taxon>Betaproteobacteria</taxon>
        <taxon>Nitrosomonadales</taxon>
        <taxon>Thiobacillaceae</taxon>
        <taxon>Thiobacillus</taxon>
    </lineage>
</organism>
<evidence type="ECO:0000313" key="3">
    <source>
        <dbReference type="EMBL" id="AAZ97756.1"/>
    </source>
</evidence>